<name>A0A6A6H3T2_VIRVR</name>
<dbReference type="Gene3D" id="3.40.50.720">
    <property type="entry name" value="NAD(P)-binding Rossmann-like Domain"/>
    <property type="match status" value="1"/>
</dbReference>
<reference evidence="3" key="1">
    <citation type="journal article" date="2020" name="Stud. Mycol.">
        <title>101 Dothideomycetes genomes: a test case for predicting lifestyles and emergence of pathogens.</title>
        <authorList>
            <person name="Haridas S."/>
            <person name="Albert R."/>
            <person name="Binder M."/>
            <person name="Bloem J."/>
            <person name="Labutti K."/>
            <person name="Salamov A."/>
            <person name="Andreopoulos B."/>
            <person name="Baker S."/>
            <person name="Barry K."/>
            <person name="Bills G."/>
            <person name="Bluhm B."/>
            <person name="Cannon C."/>
            <person name="Castanera R."/>
            <person name="Culley D."/>
            <person name="Daum C."/>
            <person name="Ezra D."/>
            <person name="Gonzalez J."/>
            <person name="Henrissat B."/>
            <person name="Kuo A."/>
            <person name="Liang C."/>
            <person name="Lipzen A."/>
            <person name="Lutzoni F."/>
            <person name="Magnuson J."/>
            <person name="Mondo S."/>
            <person name="Nolan M."/>
            <person name="Ohm R."/>
            <person name="Pangilinan J."/>
            <person name="Park H.-J."/>
            <person name="Ramirez L."/>
            <person name="Alfaro M."/>
            <person name="Sun H."/>
            <person name="Tritt A."/>
            <person name="Yoshinaga Y."/>
            <person name="Zwiers L.-H."/>
            <person name="Turgeon B."/>
            <person name="Goodwin S."/>
            <person name="Spatafora J."/>
            <person name="Crous P."/>
            <person name="Grigoriev I."/>
        </authorList>
    </citation>
    <scope>NUCLEOTIDE SEQUENCE</scope>
    <source>
        <strain evidence="3">Tuck. ex Michener</strain>
    </source>
</reference>
<dbReference type="AlphaFoldDB" id="A0A6A6H3T2"/>
<organism evidence="3 4">
    <name type="scientific">Viridothelium virens</name>
    <name type="common">Speckled blister lichen</name>
    <name type="synonym">Trypethelium virens</name>
    <dbReference type="NCBI Taxonomy" id="1048519"/>
    <lineage>
        <taxon>Eukaryota</taxon>
        <taxon>Fungi</taxon>
        <taxon>Dikarya</taxon>
        <taxon>Ascomycota</taxon>
        <taxon>Pezizomycotina</taxon>
        <taxon>Dothideomycetes</taxon>
        <taxon>Dothideomycetes incertae sedis</taxon>
        <taxon>Trypetheliales</taxon>
        <taxon>Trypetheliaceae</taxon>
        <taxon>Viridothelium</taxon>
    </lineage>
</organism>
<dbReference type="InterPro" id="IPR002347">
    <property type="entry name" value="SDR_fam"/>
</dbReference>
<proteinExistence type="inferred from homology"/>
<dbReference type="GO" id="GO:0016616">
    <property type="term" value="F:oxidoreductase activity, acting on the CH-OH group of donors, NAD or NADP as acceptor"/>
    <property type="evidence" value="ECO:0007669"/>
    <property type="project" value="TreeGrafter"/>
</dbReference>
<evidence type="ECO:0000313" key="3">
    <source>
        <dbReference type="EMBL" id="KAF2232531.1"/>
    </source>
</evidence>
<dbReference type="Proteomes" id="UP000800092">
    <property type="component" value="Unassembled WGS sequence"/>
</dbReference>
<dbReference type="Pfam" id="PF13561">
    <property type="entry name" value="adh_short_C2"/>
    <property type="match status" value="1"/>
</dbReference>
<keyword evidence="2" id="KW-0521">NADP</keyword>
<dbReference type="PANTHER" id="PTHR42760">
    <property type="entry name" value="SHORT-CHAIN DEHYDROGENASES/REDUCTASES FAMILY MEMBER"/>
    <property type="match status" value="1"/>
</dbReference>
<accession>A0A6A6H3T2</accession>
<keyword evidence="4" id="KW-1185">Reference proteome</keyword>
<dbReference type="CDD" id="cd05233">
    <property type="entry name" value="SDR_c"/>
    <property type="match status" value="1"/>
</dbReference>
<dbReference type="PRINTS" id="PR00081">
    <property type="entry name" value="GDHRDH"/>
</dbReference>
<dbReference type="SUPFAM" id="SSF51735">
    <property type="entry name" value="NAD(P)-binding Rossmann-fold domains"/>
    <property type="match status" value="1"/>
</dbReference>
<comment type="similarity">
    <text evidence="1">Belongs to the short-chain dehydrogenases/reductases (SDR) family.</text>
</comment>
<dbReference type="OrthoDB" id="417891at2759"/>
<dbReference type="EMBL" id="ML991814">
    <property type="protein sequence ID" value="KAF2232531.1"/>
    <property type="molecule type" value="Genomic_DNA"/>
</dbReference>
<dbReference type="FunFam" id="3.40.50.720:FF:000084">
    <property type="entry name" value="Short-chain dehydrogenase reductase"/>
    <property type="match status" value="1"/>
</dbReference>
<gene>
    <name evidence="3" type="ORF">EV356DRAFT_560373</name>
</gene>
<evidence type="ECO:0000313" key="4">
    <source>
        <dbReference type="Proteomes" id="UP000800092"/>
    </source>
</evidence>
<dbReference type="PRINTS" id="PR00080">
    <property type="entry name" value="SDRFAMILY"/>
</dbReference>
<evidence type="ECO:0000256" key="1">
    <source>
        <dbReference type="ARBA" id="ARBA00006484"/>
    </source>
</evidence>
<evidence type="ECO:0000256" key="2">
    <source>
        <dbReference type="ARBA" id="ARBA00022857"/>
    </source>
</evidence>
<dbReference type="PANTHER" id="PTHR42760:SF124">
    <property type="entry name" value="SHORT-CHAIN DEHYDROGENASE_REDUCTASE"/>
    <property type="match status" value="1"/>
</dbReference>
<dbReference type="InterPro" id="IPR036291">
    <property type="entry name" value="NAD(P)-bd_dom_sf"/>
</dbReference>
<protein>
    <submittedName>
        <fullName evidence="3">NAD(P)-binding protein</fullName>
    </submittedName>
</protein>
<sequence>MGMANIGNTMIDLSITSALNPLCYLDAVTIPLISNRLASRVTVLTGSSSGLGRAIALAFAANGASPIICADLRLDPRGEWGATEADTPTHDLIRKRYGEGKAIFIKTDVTVASEVENLVKKGAEIGGGRIDVMINNAGTGGIEATPKVHEMSDDAWDFTMRVNARSVFLGCKYAIAQFLSQPVHPSGHKGWIINTASMLGIVGYKPGLSAHCASKGAVVLLTKQVAVDYAADKIHVNCLCPGYLRTPMTHSMYEDKPTRDGINAMTPWGDWGSADDVAKCAVFLASDDAAYVTGHPLVIDGGYTAA</sequence>